<evidence type="ECO:0000313" key="1">
    <source>
        <dbReference type="EMBL" id="KAK1858700.1"/>
    </source>
</evidence>
<gene>
    <name evidence="1" type="ORF">I4F81_001301</name>
</gene>
<protein>
    <submittedName>
        <fullName evidence="1">Uncharacterized protein</fullName>
    </submittedName>
</protein>
<keyword evidence="2" id="KW-1185">Reference proteome</keyword>
<proteinExistence type="predicted"/>
<sequence length="253" mass="25026">MDTPFGVWFCFLLLARGRGSSPPARGRYVADGGGTGSPGRRRTWTGRLSRESGDSRRNASLRLAMGCGPTAPTGTATPLCPFRASGGSRHPFVRLTTARHGSLTLSSGHLVYVGGVAVPAGSVAVGDVLAAIATAPPLEAADAACAGGGPPTATTPAACRAPAAPAGLVAAPVTRVSRVWAAGLYHPHTLTGEPLVDGFHVSAMTTAVGGGRSAAAALGVAARVYGLVGWALGGLEAAEWGRGAGASVLAALG</sequence>
<dbReference type="EMBL" id="CM020618">
    <property type="protein sequence ID" value="KAK1858700.1"/>
    <property type="molecule type" value="Genomic_DNA"/>
</dbReference>
<organism evidence="1 2">
    <name type="scientific">Pyropia yezoensis</name>
    <name type="common">Susabi-nori</name>
    <name type="synonym">Porphyra yezoensis</name>
    <dbReference type="NCBI Taxonomy" id="2788"/>
    <lineage>
        <taxon>Eukaryota</taxon>
        <taxon>Rhodophyta</taxon>
        <taxon>Bangiophyceae</taxon>
        <taxon>Bangiales</taxon>
        <taxon>Bangiaceae</taxon>
        <taxon>Pyropia</taxon>
    </lineage>
</organism>
<reference evidence="1" key="1">
    <citation type="submission" date="2019-11" db="EMBL/GenBank/DDBJ databases">
        <title>Nori genome reveals adaptations in red seaweeds to the harsh intertidal environment.</title>
        <authorList>
            <person name="Wang D."/>
            <person name="Mao Y."/>
        </authorList>
    </citation>
    <scope>NUCLEOTIDE SEQUENCE</scope>
    <source>
        <tissue evidence="1">Gametophyte</tissue>
    </source>
</reference>
<dbReference type="Proteomes" id="UP000798662">
    <property type="component" value="Chromosome 1"/>
</dbReference>
<accession>A0ACC3BL65</accession>
<evidence type="ECO:0000313" key="2">
    <source>
        <dbReference type="Proteomes" id="UP000798662"/>
    </source>
</evidence>
<name>A0ACC3BL65_PYRYE</name>
<comment type="caution">
    <text evidence="1">The sequence shown here is derived from an EMBL/GenBank/DDBJ whole genome shotgun (WGS) entry which is preliminary data.</text>
</comment>